<keyword evidence="9" id="KW-1185">Reference proteome</keyword>
<keyword evidence="3" id="KW-1003">Cell membrane</keyword>
<evidence type="ECO:0000256" key="4">
    <source>
        <dbReference type="ARBA" id="ARBA00022692"/>
    </source>
</evidence>
<dbReference type="AlphaFoldDB" id="A0A127FBF3"/>
<dbReference type="PATRIC" id="fig|465721.4.peg.1520"/>
<comment type="subcellular location">
    <subcellularLocation>
        <location evidence="1">Cell membrane</location>
        <topology evidence="1">Multi-pass membrane protein</topology>
    </subcellularLocation>
</comment>
<keyword evidence="4" id="KW-0812">Transmembrane</keyword>
<dbReference type="EMBL" id="CP011971">
    <property type="protein sequence ID" value="AMN46879.1"/>
    <property type="molecule type" value="Genomic_DNA"/>
</dbReference>
<evidence type="ECO:0000313" key="9">
    <source>
        <dbReference type="Proteomes" id="UP000070250"/>
    </source>
</evidence>
<evidence type="ECO:0000256" key="2">
    <source>
        <dbReference type="ARBA" id="ARBA00006939"/>
    </source>
</evidence>
<dbReference type="GO" id="GO:0005385">
    <property type="term" value="F:zinc ion transmembrane transporter activity"/>
    <property type="evidence" value="ECO:0007669"/>
    <property type="project" value="TreeGrafter"/>
</dbReference>
<comment type="similarity">
    <text evidence="2">Belongs to the ZIP transporter (TC 2.A.5) family.</text>
</comment>
<protein>
    <submittedName>
        <fullName evidence="8">Protein gufA</fullName>
    </submittedName>
</protein>
<dbReference type="PANTHER" id="PTHR11040:SF211">
    <property type="entry name" value="ZINC TRANSPORTER ZIP11"/>
    <property type="match status" value="1"/>
</dbReference>
<evidence type="ECO:0000313" key="8">
    <source>
        <dbReference type="EMBL" id="AMN46879.1"/>
    </source>
</evidence>
<keyword evidence="6" id="KW-1133">Transmembrane helix</keyword>
<dbReference type="Pfam" id="PF02535">
    <property type="entry name" value="Zip"/>
    <property type="match status" value="1"/>
</dbReference>
<proteinExistence type="inferred from homology"/>
<dbReference type="GO" id="GO:0005886">
    <property type="term" value="C:plasma membrane"/>
    <property type="evidence" value="ECO:0007669"/>
    <property type="project" value="UniProtKB-SubCell"/>
</dbReference>
<organism evidence="8 9">
    <name type="scientific">Steroidobacter denitrificans</name>
    <dbReference type="NCBI Taxonomy" id="465721"/>
    <lineage>
        <taxon>Bacteria</taxon>
        <taxon>Pseudomonadati</taxon>
        <taxon>Pseudomonadota</taxon>
        <taxon>Gammaproteobacteria</taxon>
        <taxon>Steroidobacterales</taxon>
        <taxon>Steroidobacteraceae</taxon>
        <taxon>Steroidobacter</taxon>
    </lineage>
</organism>
<dbReference type="KEGG" id="sdf:ACG33_07160"/>
<accession>A0A127FBF3</accession>
<evidence type="ECO:0000256" key="1">
    <source>
        <dbReference type="ARBA" id="ARBA00004651"/>
    </source>
</evidence>
<dbReference type="PANTHER" id="PTHR11040">
    <property type="entry name" value="ZINC/IRON TRANSPORTER"/>
    <property type="match status" value="1"/>
</dbReference>
<evidence type="ECO:0000256" key="3">
    <source>
        <dbReference type="ARBA" id="ARBA00022475"/>
    </source>
</evidence>
<evidence type="ECO:0000256" key="7">
    <source>
        <dbReference type="ARBA" id="ARBA00023136"/>
    </source>
</evidence>
<sequence length="252" mass="25888">MGFGASLAAGMGTALGAIGVLLFKRPTARMSDGLLSAAAGVMLAATFFSLLQPAIEYGEAQYDSRLIAVGLVVAGVIGGALGLFLIHRFVPHEHFIIGRQGPDNKAMERIWLFVLAITLHNFPEGMAVGVGFAGGDLGKGLSLAIGIGLQNIPEGLAVAAALSAIGYARSQAFWVACLTGLVEPVGGAFGASATWLAAAAMPWILGMAAGAMLFVISDEIIPETHRGGHQELATFSLLGGFCVMMVLDTVFG</sequence>
<dbReference type="InterPro" id="IPR003689">
    <property type="entry name" value="ZIP"/>
</dbReference>
<dbReference type="Proteomes" id="UP000070250">
    <property type="component" value="Chromosome"/>
</dbReference>
<evidence type="ECO:0000256" key="5">
    <source>
        <dbReference type="ARBA" id="ARBA00022833"/>
    </source>
</evidence>
<evidence type="ECO:0000256" key="6">
    <source>
        <dbReference type="ARBA" id="ARBA00022989"/>
    </source>
</evidence>
<reference evidence="8 9" key="1">
    <citation type="submission" date="2015-06" db="EMBL/GenBank/DDBJ databases">
        <title>A Comprehensive Approach to Explore the Metabolic and Phylogenetic Diversity of Bacterial Steroid Degradation in the Environment: Testosterone as an Example.</title>
        <authorList>
            <person name="Yang F.-C."/>
            <person name="Chen Y.-L."/>
            <person name="Yu C.-P."/>
            <person name="Tang S.-L."/>
            <person name="Wang P.-H."/>
            <person name="Ismail W."/>
            <person name="Wang C.-H."/>
            <person name="Yang C.-Y."/>
            <person name="Chiang Y.-R."/>
        </authorList>
    </citation>
    <scope>NUCLEOTIDE SEQUENCE [LARGE SCALE GENOMIC DNA]</scope>
    <source>
        <strain evidence="8 9">DSM 18526</strain>
    </source>
</reference>
<dbReference type="STRING" id="465721.ACG33_07160"/>
<keyword evidence="7" id="KW-0472">Membrane</keyword>
<keyword evidence="5" id="KW-0862">Zinc</keyword>
<gene>
    <name evidence="8" type="ORF">ACG33_07160</name>
</gene>
<name>A0A127FBF3_STEDE</name>